<keyword evidence="1" id="KW-0472">Membrane</keyword>
<gene>
    <name evidence="2" type="ORF">A2677_01055</name>
</gene>
<reference evidence="2 3" key="1">
    <citation type="journal article" date="2016" name="Nat. Commun.">
        <title>Thousands of microbial genomes shed light on interconnected biogeochemical processes in an aquifer system.</title>
        <authorList>
            <person name="Anantharaman K."/>
            <person name="Brown C.T."/>
            <person name="Hug L.A."/>
            <person name="Sharon I."/>
            <person name="Castelle C.J."/>
            <person name="Probst A.J."/>
            <person name="Thomas B.C."/>
            <person name="Singh A."/>
            <person name="Wilkins M.J."/>
            <person name="Karaoz U."/>
            <person name="Brodie E.L."/>
            <person name="Williams K.H."/>
            <person name="Hubbard S.S."/>
            <person name="Banfield J.F."/>
        </authorList>
    </citation>
    <scope>NUCLEOTIDE SEQUENCE [LARGE SCALE GENOMIC DNA]</scope>
</reference>
<evidence type="ECO:0000313" key="2">
    <source>
        <dbReference type="EMBL" id="OGY90035.1"/>
    </source>
</evidence>
<feature type="transmembrane region" description="Helical" evidence="1">
    <location>
        <begin position="96"/>
        <end position="123"/>
    </location>
</feature>
<proteinExistence type="predicted"/>
<evidence type="ECO:0000256" key="1">
    <source>
        <dbReference type="SAM" id="Phobius"/>
    </source>
</evidence>
<dbReference type="AlphaFoldDB" id="A0A1G2BLQ2"/>
<evidence type="ECO:0000313" key="3">
    <source>
        <dbReference type="Proteomes" id="UP000177817"/>
    </source>
</evidence>
<protein>
    <recommendedName>
        <fullName evidence="4">Rod shape-determining protein MreD</fullName>
    </recommendedName>
</protein>
<accession>A0A1G2BLQ2</accession>
<feature type="transmembrane region" description="Helical" evidence="1">
    <location>
        <begin position="129"/>
        <end position="153"/>
    </location>
</feature>
<comment type="caution">
    <text evidence="2">The sequence shown here is derived from an EMBL/GenBank/DDBJ whole genome shotgun (WGS) entry which is preliminary data.</text>
</comment>
<keyword evidence="1" id="KW-0812">Transmembrane</keyword>
<dbReference type="EMBL" id="MHKK01000019">
    <property type="protein sequence ID" value="OGY90035.1"/>
    <property type="molecule type" value="Genomic_DNA"/>
</dbReference>
<evidence type="ECO:0008006" key="4">
    <source>
        <dbReference type="Google" id="ProtNLM"/>
    </source>
</evidence>
<feature type="transmembrane region" description="Helical" evidence="1">
    <location>
        <begin position="66"/>
        <end position="84"/>
    </location>
</feature>
<keyword evidence="1" id="KW-1133">Transmembrane helix</keyword>
<name>A0A1G2BLQ2_9BACT</name>
<dbReference type="Proteomes" id="UP000177817">
    <property type="component" value="Unassembled WGS sequence"/>
</dbReference>
<sequence length="160" mass="17814">MIKTLTSIMFGGAALIAFFQFAPISVQPYVPLPFFFLMISTMRPDGGVYARSIFLALITELYQNPFGMSLTTFMITTVGVVTVIEGLRHVPFLYRYAAAWVVGSGIYIVSHLLLTMILFRSFIAPGRMAFLFMVYLLAAILATICVQIIRFLLPGTAHEI</sequence>
<organism evidence="2 3">
    <name type="scientific">Candidatus Komeilibacteria bacterium RIFCSPHIGHO2_01_FULL_52_14</name>
    <dbReference type="NCBI Taxonomy" id="1798549"/>
    <lineage>
        <taxon>Bacteria</taxon>
        <taxon>Candidatus Komeiliibacteriota</taxon>
    </lineage>
</organism>